<dbReference type="PRINTS" id="PR00098">
    <property type="entry name" value="CPSASE"/>
</dbReference>
<dbReference type="FunFam" id="3.40.50.880:FF:000006">
    <property type="entry name" value="Carbamoyl-phosphate synthase 1, mitochondrial"/>
    <property type="match status" value="1"/>
</dbReference>
<dbReference type="PROSITE" id="PS50975">
    <property type="entry name" value="ATP_GRASP"/>
    <property type="match status" value="2"/>
</dbReference>
<evidence type="ECO:0000256" key="14">
    <source>
        <dbReference type="ARBA" id="ARBA00048492"/>
    </source>
</evidence>
<dbReference type="InterPro" id="IPR005479">
    <property type="entry name" value="CPAse_ATP-bd"/>
</dbReference>
<keyword evidence="8 16" id="KW-0067">ATP-binding</keyword>
<dbReference type="SUPFAM" id="SSF56059">
    <property type="entry name" value="Glutathione synthetase ATP-binding domain-like"/>
    <property type="match status" value="2"/>
</dbReference>
<dbReference type="Pfam" id="PF02786">
    <property type="entry name" value="CPSase_L_D2"/>
    <property type="match status" value="2"/>
</dbReference>
<dbReference type="Pfam" id="PF02787">
    <property type="entry name" value="CPSase_L_D3"/>
    <property type="match status" value="1"/>
</dbReference>
<dbReference type="Gene3D" id="3.40.50.1380">
    <property type="entry name" value="Methylglyoxal synthase-like domain"/>
    <property type="match status" value="1"/>
</dbReference>
<dbReference type="Gene3D" id="3.30.1490.20">
    <property type="entry name" value="ATP-grasp fold, A domain"/>
    <property type="match status" value="1"/>
</dbReference>
<dbReference type="GO" id="GO:0004087">
    <property type="term" value="F:carbamoyl-phosphate synthase (ammonia) activity"/>
    <property type="evidence" value="ECO:0007669"/>
    <property type="project" value="UniProtKB-EC"/>
</dbReference>
<dbReference type="InterPro" id="IPR005483">
    <property type="entry name" value="CPSase_dom"/>
</dbReference>
<comment type="catalytic activity">
    <reaction evidence="14">
        <text>(S)-dihydroorotate + H2O = N-carbamoyl-L-aspartate + H(+)</text>
        <dbReference type="Rhea" id="RHEA:24296"/>
        <dbReference type="ChEBI" id="CHEBI:15377"/>
        <dbReference type="ChEBI" id="CHEBI:15378"/>
        <dbReference type="ChEBI" id="CHEBI:30864"/>
        <dbReference type="ChEBI" id="CHEBI:32814"/>
        <dbReference type="EC" id="3.5.2.3"/>
    </reaction>
</comment>
<evidence type="ECO:0000256" key="15">
    <source>
        <dbReference type="ARBA" id="ARBA00048816"/>
    </source>
</evidence>
<gene>
    <name evidence="20" type="primary">LOC105422334</name>
</gene>
<dbReference type="NCBIfam" id="TIGR01368">
    <property type="entry name" value="CPSaseIIsmall"/>
    <property type="match status" value="1"/>
</dbReference>
<feature type="domain" description="ATP-grasp" evidence="17">
    <location>
        <begin position="941"/>
        <end position="1135"/>
    </location>
</feature>
<evidence type="ECO:0000259" key="18">
    <source>
        <dbReference type="PROSITE" id="PS51855"/>
    </source>
</evidence>
<evidence type="ECO:0000256" key="11">
    <source>
        <dbReference type="ARBA" id="ARBA00043968"/>
    </source>
</evidence>
<dbReference type="InterPro" id="IPR036897">
    <property type="entry name" value="CarbamoylP_synth_lsu_oligo_sf"/>
</dbReference>
<evidence type="ECO:0000256" key="6">
    <source>
        <dbReference type="ARBA" id="ARBA00022741"/>
    </source>
</evidence>
<keyword evidence="7" id="KW-0862">Zinc</keyword>
<feature type="domain" description="ATP-grasp" evidence="17">
    <location>
        <begin position="533"/>
        <end position="725"/>
    </location>
</feature>
<comment type="catalytic activity">
    <reaction evidence="15">
        <text>hydrogencarbonate + L-glutamine + 2 ATP + H2O = carbamoyl phosphate + L-glutamate + 2 ADP + phosphate + 2 H(+)</text>
        <dbReference type="Rhea" id="RHEA:18633"/>
        <dbReference type="ChEBI" id="CHEBI:15377"/>
        <dbReference type="ChEBI" id="CHEBI:15378"/>
        <dbReference type="ChEBI" id="CHEBI:17544"/>
        <dbReference type="ChEBI" id="CHEBI:29985"/>
        <dbReference type="ChEBI" id="CHEBI:30616"/>
        <dbReference type="ChEBI" id="CHEBI:43474"/>
        <dbReference type="ChEBI" id="CHEBI:58228"/>
        <dbReference type="ChEBI" id="CHEBI:58359"/>
        <dbReference type="ChEBI" id="CHEBI:456216"/>
        <dbReference type="EC" id="6.3.5.5"/>
    </reaction>
</comment>
<sequence>MPSHASTGLNGATDSYLLLEDGNVFLGKRFGADVSVDGEIVFQTGMIGYPESLTDPSYHAQILVLTYPLIGNYGVFNNEKDEYGIPYWFESYRIWAAGLVVGEICEKPSHWRQIKTLSNWMKEQNIPGIYAIDTRALTKVIREKGTILGKIVFGQPPSLTLPITPPIEDPNKRNLVAEVSQPNPKTYNPNGHPRICVIDCGLKYNQLRCLLRRGARVDVVPWNYDFKITEFDGLFLSNGPGDPSMCRVVIENIQAILAQQKRKPIFGICLGHQLLSIAAGCTTYKMNYGNRGHNQPATHHVTERCFMTSQNHGFCVDATRLPPDWEVLFTNTNDNSNEGVVHSNLPYFSVQFHPEHTAGPEDLECLFDVFLESVKDEIYDCSQITIKDRLTQKLTYQPSIPIATERPKKVLILGSGGLSIGQAGEFDYSGSQAIKALKEESIQTLLINPNIATVQTSKGMADKVYFLPIIPEYVEQVIQSERPDGVLLTFGGQTALNCGVELEKNGVFAKYNVKILGTPIESIVQTEDRKIFADRISEINERVAPSAAVYSVQEALEAAEKLGYPVMARVAFSLGGLGSGFANTKEELGTLAQQALAHSSQLIIDKSLKGWKEVEYEVVRDAYDNCITVCNMENVDPLGIHTGESIVVAPSQTLSNKEYNMLRTTATKVIRHFGIIGECNIQYALNPFSEEYYIIEVNARLSRSSALASKATGYPLAYVAAKLALGIRLSDIRNSVTGETTACFEPSLDYCVVKIPRWDLSKFHRVNTKIGSSMKSVGEVMAIGRKFEEAFQKALRMVNENVNGFDPYVKTIDDEELEKPTDKRMFVLASSIKAGYTIDRLYELTKIDRWFLEKMKNIIDYYDLLENIDHTKLSHDLLLGAKQIGFSDKQIADMVKSSELAVRIQRQENNIRPMVKQIDTVAAEWPANTNYLYLTYNGTTHDVEFPGGYTMVIGKIMIDLKSFIMERNFCEEVGYPCLVRPSYVLSGAAMNVAYSNQDLESYLKSASEVSKEHPVVISKFILEAKEIDVDAVAYDGIILCMAVSEHVENAGVHSGDATLVTPPQDINSQTLAKIKSISKAVAASLGVTGPFNMQLIAKDNELKVIECNVRVSRSFPFVSKTLDYDFVATATRLIIGETFESVDVLAGCGKVGVKVPQFSFSRLAGADVTLGVEMLSTGEVACFGENRYEAYLKGMISTGFHIPQRGILLSVGSFKHKMELLGSIRNLKNMGYKLYASMGTADFYTEHGVEVEPVQWTFENIAVNEDSSPSQLRHLADFLSKKQFDLVINLPMRNGGARRVSNFMTHGYRTRRLAIDYSVPLITDVKCAKLLVEALRMVGGKAPRMKTHTDCVSSRKMIRLPGLIDVHVHTRDPGATYKEDFASCTAAALAGGITTIFAMPNTNPAIVDRQTFAIAKEVRFHKILILEF</sequence>
<keyword evidence="5" id="KW-0677">Repeat</keyword>
<dbReference type="InterPro" id="IPR024403">
    <property type="entry name" value="DHOase_cat"/>
</dbReference>
<dbReference type="InterPro" id="IPR058047">
    <property type="entry name" value="CPSase_preATP-grasp"/>
</dbReference>
<dbReference type="PROSITE" id="PS51273">
    <property type="entry name" value="GATASE_TYPE_1"/>
    <property type="match status" value="1"/>
</dbReference>
<keyword evidence="3" id="KW-0597">Phosphoprotein</keyword>
<dbReference type="GO" id="GO:0006541">
    <property type="term" value="P:glutamine metabolic process"/>
    <property type="evidence" value="ECO:0007669"/>
    <property type="project" value="InterPro"/>
</dbReference>
<dbReference type="SMART" id="SM01096">
    <property type="entry name" value="CPSase_L_D3"/>
    <property type="match status" value="1"/>
</dbReference>
<dbReference type="FunFam" id="3.30.470.20:FF:000004">
    <property type="entry name" value="Carbamoyl-phosphate synthase (glutamine-hydrolyzing)"/>
    <property type="match status" value="1"/>
</dbReference>
<accession>A0A6I9VW28</accession>
<dbReference type="Gene3D" id="3.20.20.140">
    <property type="entry name" value="Metal-dependent hydrolases"/>
    <property type="match status" value="1"/>
</dbReference>
<dbReference type="RefSeq" id="XP_011629980.2">
    <property type="nucleotide sequence ID" value="XM_011631678.2"/>
</dbReference>
<dbReference type="GO" id="GO:0004070">
    <property type="term" value="F:aspartate carbamoyltransferase activity"/>
    <property type="evidence" value="ECO:0007669"/>
    <property type="project" value="TreeGrafter"/>
</dbReference>
<dbReference type="OrthoDB" id="434at2759"/>
<dbReference type="SUPFAM" id="SSF52335">
    <property type="entry name" value="Methylglyoxal synthase-like"/>
    <property type="match status" value="1"/>
</dbReference>
<dbReference type="NCBIfam" id="NF009475">
    <property type="entry name" value="PRK12838.1"/>
    <property type="match status" value="1"/>
</dbReference>
<dbReference type="GO" id="GO:0006228">
    <property type="term" value="P:UTP biosynthetic process"/>
    <property type="evidence" value="ECO:0007669"/>
    <property type="project" value="TreeGrafter"/>
</dbReference>
<dbReference type="KEGG" id="pbar:105422334"/>
<proteinExistence type="inferred from homology"/>
<dbReference type="SUPFAM" id="SSF52021">
    <property type="entry name" value="Carbamoyl phosphate synthetase, small subunit N-terminal domain"/>
    <property type="match status" value="1"/>
</dbReference>
<dbReference type="Gene3D" id="3.50.30.20">
    <property type="entry name" value="Carbamoyl-phosphate synthase small subunit, N-terminal domain"/>
    <property type="match status" value="1"/>
</dbReference>
<dbReference type="FunFam" id="3.40.50.20:FF:000011">
    <property type="entry name" value="CAD protein-like isoform X1"/>
    <property type="match status" value="1"/>
</dbReference>
<dbReference type="CDD" id="cd01423">
    <property type="entry name" value="MGS_CPS_I_III"/>
    <property type="match status" value="1"/>
</dbReference>
<comment type="similarity">
    <text evidence="12">In the 2nd section; belongs to the CarB family.</text>
</comment>
<dbReference type="InterPro" id="IPR036914">
    <property type="entry name" value="MGS-like_dom_sf"/>
</dbReference>
<dbReference type="SMART" id="SM01097">
    <property type="entry name" value="CPSase_sm_chain"/>
    <property type="match status" value="1"/>
</dbReference>
<dbReference type="Pfam" id="PF00117">
    <property type="entry name" value="GATase"/>
    <property type="match status" value="1"/>
</dbReference>
<keyword evidence="19" id="KW-1185">Reference proteome</keyword>
<dbReference type="PANTHER" id="PTHR11405:SF5">
    <property type="entry name" value="CAD PROTEIN"/>
    <property type="match status" value="1"/>
</dbReference>
<dbReference type="InterPro" id="IPR032466">
    <property type="entry name" value="Metal_Hydrolase"/>
</dbReference>
<comment type="cofactor">
    <cofactor evidence="1">
        <name>Zn(2+)</name>
        <dbReference type="ChEBI" id="CHEBI:29105"/>
    </cofactor>
</comment>
<evidence type="ECO:0000256" key="5">
    <source>
        <dbReference type="ARBA" id="ARBA00022737"/>
    </source>
</evidence>
<dbReference type="Gene3D" id="3.40.50.20">
    <property type="match status" value="1"/>
</dbReference>
<dbReference type="PRINTS" id="PR00096">
    <property type="entry name" value="GATASE"/>
</dbReference>
<dbReference type="Pfam" id="PF00988">
    <property type="entry name" value="CPSase_sm_chain"/>
    <property type="match status" value="1"/>
</dbReference>
<dbReference type="PROSITE" id="PS51855">
    <property type="entry name" value="MGS"/>
    <property type="match status" value="1"/>
</dbReference>
<dbReference type="InterPro" id="IPR002474">
    <property type="entry name" value="CarbamoylP_synth_ssu_N"/>
</dbReference>
<evidence type="ECO:0000256" key="12">
    <source>
        <dbReference type="ARBA" id="ARBA00043998"/>
    </source>
</evidence>
<dbReference type="Pfam" id="PF25596">
    <property type="entry name" value="CPSase_L_D1"/>
    <property type="match status" value="1"/>
</dbReference>
<evidence type="ECO:0000256" key="8">
    <source>
        <dbReference type="ARBA" id="ARBA00022840"/>
    </source>
</evidence>
<evidence type="ECO:0000313" key="20">
    <source>
        <dbReference type="RefSeq" id="XP_011629980.2"/>
    </source>
</evidence>
<evidence type="ECO:0000256" key="10">
    <source>
        <dbReference type="ARBA" id="ARBA00022975"/>
    </source>
</evidence>
<keyword evidence="6 16" id="KW-0547">Nucleotide-binding</keyword>
<organism evidence="19 20">
    <name type="scientific">Pogonomyrmex barbatus</name>
    <name type="common">red harvester ant</name>
    <dbReference type="NCBI Taxonomy" id="144034"/>
    <lineage>
        <taxon>Eukaryota</taxon>
        <taxon>Metazoa</taxon>
        <taxon>Ecdysozoa</taxon>
        <taxon>Arthropoda</taxon>
        <taxon>Hexapoda</taxon>
        <taxon>Insecta</taxon>
        <taxon>Pterygota</taxon>
        <taxon>Neoptera</taxon>
        <taxon>Endopterygota</taxon>
        <taxon>Hymenoptera</taxon>
        <taxon>Apocrita</taxon>
        <taxon>Aculeata</taxon>
        <taxon>Formicoidea</taxon>
        <taxon>Formicidae</taxon>
        <taxon>Myrmicinae</taxon>
        <taxon>Pogonomyrmex</taxon>
    </lineage>
</organism>
<dbReference type="FunFam" id="3.30.470.20:FF:000001">
    <property type="entry name" value="Carbamoyl-phosphate synthase large chain"/>
    <property type="match status" value="1"/>
</dbReference>
<keyword evidence="4" id="KW-0436">Ligase</keyword>
<dbReference type="GO" id="GO:0046872">
    <property type="term" value="F:metal ion binding"/>
    <property type="evidence" value="ECO:0007669"/>
    <property type="project" value="InterPro"/>
</dbReference>
<dbReference type="FunFam" id="3.30.1490.20:FF:000001">
    <property type="entry name" value="Carbamoyl-phosphate synthase large chain"/>
    <property type="match status" value="1"/>
</dbReference>
<dbReference type="CTD" id="136033939"/>
<evidence type="ECO:0000256" key="1">
    <source>
        <dbReference type="ARBA" id="ARBA00001947"/>
    </source>
</evidence>
<dbReference type="InterPro" id="IPR013815">
    <property type="entry name" value="ATP_grasp_subdomain_1"/>
</dbReference>
<dbReference type="GO" id="GO:0004151">
    <property type="term" value="F:dihydroorotase activity"/>
    <property type="evidence" value="ECO:0007669"/>
    <property type="project" value="UniProtKB-EC"/>
</dbReference>
<dbReference type="InterPro" id="IPR035686">
    <property type="entry name" value="CPSase_GATase1"/>
</dbReference>
<evidence type="ECO:0000259" key="17">
    <source>
        <dbReference type="PROSITE" id="PS50975"/>
    </source>
</evidence>
<dbReference type="GO" id="GO:0005524">
    <property type="term" value="F:ATP binding"/>
    <property type="evidence" value="ECO:0007669"/>
    <property type="project" value="UniProtKB-UniRule"/>
</dbReference>
<dbReference type="PANTHER" id="PTHR11405">
    <property type="entry name" value="CARBAMOYLTRANSFERASE FAMILY MEMBER"/>
    <property type="match status" value="1"/>
</dbReference>
<dbReference type="GO" id="GO:0005829">
    <property type="term" value="C:cytosol"/>
    <property type="evidence" value="ECO:0007669"/>
    <property type="project" value="TreeGrafter"/>
</dbReference>
<dbReference type="Pfam" id="PF12890">
    <property type="entry name" value="DHOase"/>
    <property type="match status" value="1"/>
</dbReference>
<protein>
    <submittedName>
        <fullName evidence="20">CAD protein</fullName>
    </submittedName>
</protein>
<evidence type="ECO:0000256" key="9">
    <source>
        <dbReference type="ARBA" id="ARBA00022962"/>
    </source>
</evidence>
<dbReference type="PRINTS" id="PR00097">
    <property type="entry name" value="ANTSNTHASEII"/>
</dbReference>
<dbReference type="InterPro" id="IPR036480">
    <property type="entry name" value="CarbP_synth_ssu_N_sf"/>
</dbReference>
<evidence type="ECO:0000256" key="13">
    <source>
        <dbReference type="ARBA" id="ARBA00047359"/>
    </source>
</evidence>
<dbReference type="InterPro" id="IPR016185">
    <property type="entry name" value="PreATP-grasp_dom_sf"/>
</dbReference>
<dbReference type="SMART" id="SM00851">
    <property type="entry name" value="MGS"/>
    <property type="match status" value="1"/>
</dbReference>
<dbReference type="SUPFAM" id="SSF52440">
    <property type="entry name" value="PreATP-grasp domain"/>
    <property type="match status" value="1"/>
</dbReference>
<dbReference type="Pfam" id="PF02142">
    <property type="entry name" value="MGS"/>
    <property type="match status" value="1"/>
</dbReference>
<feature type="domain" description="MGS-like" evidence="18">
    <location>
        <begin position="1200"/>
        <end position="1358"/>
    </location>
</feature>
<dbReference type="FunFam" id="3.50.30.20:FF:000002">
    <property type="entry name" value="Carbamoyl-phosphate synthase 1, mitochondrial"/>
    <property type="match status" value="1"/>
</dbReference>
<keyword evidence="9" id="KW-0315">Glutamine amidotransferase</keyword>
<comment type="similarity">
    <text evidence="11">In the 3rd section; belongs to the metallo-dependent hydrolases superfamily. DHOase family. CAD subfamily.</text>
</comment>
<dbReference type="InterPro" id="IPR011607">
    <property type="entry name" value="MGS-like_dom"/>
</dbReference>
<dbReference type="PROSITE" id="PS00867">
    <property type="entry name" value="CPSASE_2"/>
    <property type="match status" value="2"/>
</dbReference>
<dbReference type="CDD" id="cd01744">
    <property type="entry name" value="GATase1_CPSase"/>
    <property type="match status" value="1"/>
</dbReference>
<evidence type="ECO:0000313" key="19">
    <source>
        <dbReference type="Proteomes" id="UP000504615"/>
    </source>
</evidence>
<dbReference type="HAMAP" id="MF_01209">
    <property type="entry name" value="CPSase_S_chain"/>
    <property type="match status" value="1"/>
</dbReference>
<reference evidence="20" key="1">
    <citation type="submission" date="2025-08" db="UniProtKB">
        <authorList>
            <consortium name="RefSeq"/>
        </authorList>
    </citation>
    <scope>IDENTIFICATION</scope>
</reference>
<dbReference type="InterPro" id="IPR005480">
    <property type="entry name" value="CPSase_lsu_oligo"/>
</dbReference>
<dbReference type="GO" id="GO:0019240">
    <property type="term" value="P:citrulline biosynthetic process"/>
    <property type="evidence" value="ECO:0007669"/>
    <property type="project" value="TreeGrafter"/>
</dbReference>
<evidence type="ECO:0000256" key="4">
    <source>
        <dbReference type="ARBA" id="ARBA00022598"/>
    </source>
</evidence>
<dbReference type="Proteomes" id="UP000504615">
    <property type="component" value="Unplaced"/>
</dbReference>
<dbReference type="PROSITE" id="PS00866">
    <property type="entry name" value="CPSASE_1"/>
    <property type="match status" value="1"/>
</dbReference>
<dbReference type="SUPFAM" id="SSF51556">
    <property type="entry name" value="Metallo-dependent hydrolases"/>
    <property type="match status" value="1"/>
</dbReference>
<dbReference type="PRINTS" id="PR00099">
    <property type="entry name" value="CPSGATASE"/>
</dbReference>
<dbReference type="FunFam" id="1.10.1030.10:FF:000001">
    <property type="entry name" value="Carbamoyl-phosphate synthase large chain"/>
    <property type="match status" value="1"/>
</dbReference>
<dbReference type="SUPFAM" id="SSF52317">
    <property type="entry name" value="Class I glutamine amidotransferase-like"/>
    <property type="match status" value="1"/>
</dbReference>
<dbReference type="GeneID" id="105422334"/>
<keyword evidence="10" id="KW-0665">Pyrimidine biosynthesis</keyword>
<dbReference type="InterPro" id="IPR029062">
    <property type="entry name" value="Class_I_gatase-like"/>
</dbReference>
<dbReference type="Gene3D" id="3.40.50.880">
    <property type="match status" value="1"/>
</dbReference>
<dbReference type="InterPro" id="IPR011761">
    <property type="entry name" value="ATP-grasp"/>
</dbReference>
<evidence type="ECO:0000256" key="7">
    <source>
        <dbReference type="ARBA" id="ARBA00022833"/>
    </source>
</evidence>
<evidence type="ECO:0000256" key="16">
    <source>
        <dbReference type="PROSITE-ProRule" id="PRU00409"/>
    </source>
</evidence>
<dbReference type="Gene3D" id="1.10.1030.10">
    <property type="entry name" value="Carbamoyl-phosphate synthetase, large subunit oligomerisation domain"/>
    <property type="match status" value="1"/>
</dbReference>
<dbReference type="GO" id="GO:0004088">
    <property type="term" value="F:carbamoyl-phosphate synthase (glutamine-hydrolyzing) activity"/>
    <property type="evidence" value="ECO:0007669"/>
    <property type="project" value="UniProtKB-EC"/>
</dbReference>
<comment type="catalytic activity">
    <reaction evidence="13">
        <text>hydrogencarbonate + NH4(+) + 2 ATP = carbamoyl phosphate + 2 ADP + phosphate + 2 H(+)</text>
        <dbReference type="Rhea" id="RHEA:18029"/>
        <dbReference type="ChEBI" id="CHEBI:15378"/>
        <dbReference type="ChEBI" id="CHEBI:17544"/>
        <dbReference type="ChEBI" id="CHEBI:28938"/>
        <dbReference type="ChEBI" id="CHEBI:30616"/>
        <dbReference type="ChEBI" id="CHEBI:43474"/>
        <dbReference type="ChEBI" id="CHEBI:58228"/>
        <dbReference type="ChEBI" id="CHEBI:456216"/>
        <dbReference type="EC" id="6.3.4.16"/>
    </reaction>
</comment>
<dbReference type="NCBIfam" id="NF003671">
    <property type="entry name" value="PRK05294.1"/>
    <property type="match status" value="1"/>
</dbReference>
<name>A0A6I9VW28_9HYME</name>
<dbReference type="FunFam" id="3.40.50.1380:FF:000005">
    <property type="entry name" value="CAD protein-like isoform X1"/>
    <property type="match status" value="1"/>
</dbReference>
<dbReference type="SUPFAM" id="SSF48108">
    <property type="entry name" value="Carbamoyl phosphate synthetase, large subunit connection domain"/>
    <property type="match status" value="1"/>
</dbReference>
<dbReference type="GO" id="GO:0006207">
    <property type="term" value="P:'de novo' pyrimidine nucleobase biosynthetic process"/>
    <property type="evidence" value="ECO:0007669"/>
    <property type="project" value="InterPro"/>
</dbReference>
<dbReference type="InterPro" id="IPR017926">
    <property type="entry name" value="GATASE"/>
</dbReference>
<evidence type="ECO:0000256" key="3">
    <source>
        <dbReference type="ARBA" id="ARBA00022553"/>
    </source>
</evidence>
<comment type="pathway">
    <text evidence="2">Pyrimidine metabolism; UMP biosynthesis via de novo pathway; (S)-dihydroorotate from bicarbonate: step 3/3.</text>
</comment>
<dbReference type="InterPro" id="IPR006274">
    <property type="entry name" value="CarbamoylP_synth_ssu"/>
</dbReference>
<evidence type="ECO:0000256" key="2">
    <source>
        <dbReference type="ARBA" id="ARBA00004880"/>
    </source>
</evidence>
<dbReference type="Gene3D" id="3.30.470.20">
    <property type="entry name" value="ATP-grasp fold, B domain"/>
    <property type="match status" value="2"/>
</dbReference>